<reference evidence="3 4" key="1">
    <citation type="submission" date="2016-02" db="EMBL/GenBank/DDBJ databases">
        <title>Comparative genomic and transcriptomic foundation for Pichia pastoris.</title>
        <authorList>
            <person name="Love K.R."/>
            <person name="Shah K.A."/>
            <person name="Whittaker C.A."/>
            <person name="Wu J."/>
            <person name="Bartlett M.C."/>
            <person name="Ma D."/>
            <person name="Leeson R.L."/>
            <person name="Priest M."/>
            <person name="Young S.K."/>
            <person name="Love J.C."/>
        </authorList>
    </citation>
    <scope>NUCLEOTIDE SEQUENCE [LARGE SCALE GENOMIC DNA]</scope>
    <source>
        <strain evidence="3 4">ATCC 28485</strain>
    </source>
</reference>
<feature type="region of interest" description="Disordered" evidence="2">
    <location>
        <begin position="1"/>
        <end position="64"/>
    </location>
</feature>
<evidence type="ECO:0000256" key="2">
    <source>
        <dbReference type="SAM" id="MobiDB-lite"/>
    </source>
</evidence>
<proteinExistence type="predicted"/>
<evidence type="ECO:0000313" key="3">
    <source>
        <dbReference type="EMBL" id="ANZ76543.1"/>
    </source>
</evidence>
<keyword evidence="4" id="KW-1185">Reference proteome</keyword>
<name>A0A1B2JEX1_PICPA</name>
<feature type="compositionally biased region" description="Basic residues" evidence="2">
    <location>
        <begin position="11"/>
        <end position="25"/>
    </location>
</feature>
<gene>
    <name evidence="3" type="ORF">ATY40_BA7504001</name>
</gene>
<keyword evidence="1" id="KW-0175">Coiled coil</keyword>
<dbReference type="Proteomes" id="UP000094565">
    <property type="component" value="Chromosome 3"/>
</dbReference>
<feature type="coiled-coil region" evidence="1">
    <location>
        <begin position="139"/>
        <end position="198"/>
    </location>
</feature>
<sequence length="266" mass="30474">MFSYNNNQMVKVRKPSRSKKARIKTKSSQQRNADVKYESPGETVNSPSDEQEPIDQAPQRGNQQWSNLTTEFSESLRQLLTSNMEAVSMGISNSTRSQRISRLFLEELVESLVEELTTVRIPSFGPNTSLSVGELEEININLKSNLSANLEQLTKLENELHTQESLYEQDLEYFQEFEESVTKEIKEMERKSKGLKLNLTEESDPVTCKRSSEHKSIYSVNHDKHLKNVRHQLSKHVNSIEGNVSQLYDLVENVEKLSNLIDIIGI</sequence>
<protein>
    <submittedName>
        <fullName evidence="3">BA75_04001T0</fullName>
    </submittedName>
</protein>
<dbReference type="OrthoDB" id="10343011at2759"/>
<dbReference type="Pfam" id="PF13094">
    <property type="entry name" value="CENP-Q"/>
    <property type="match status" value="1"/>
</dbReference>
<dbReference type="EMBL" id="CP014586">
    <property type="protein sequence ID" value="ANZ76543.1"/>
    <property type="molecule type" value="Genomic_DNA"/>
</dbReference>
<dbReference type="AlphaFoldDB" id="A0A1B2JEX1"/>
<evidence type="ECO:0000256" key="1">
    <source>
        <dbReference type="SAM" id="Coils"/>
    </source>
</evidence>
<dbReference type="InterPro" id="IPR025212">
    <property type="entry name" value="CAD_CENP-Q"/>
</dbReference>
<evidence type="ECO:0000313" key="4">
    <source>
        <dbReference type="Proteomes" id="UP000094565"/>
    </source>
</evidence>
<accession>A0A1B2JEX1</accession>
<organism evidence="3 4">
    <name type="scientific">Komagataella pastoris</name>
    <name type="common">Yeast</name>
    <name type="synonym">Pichia pastoris</name>
    <dbReference type="NCBI Taxonomy" id="4922"/>
    <lineage>
        <taxon>Eukaryota</taxon>
        <taxon>Fungi</taxon>
        <taxon>Dikarya</taxon>
        <taxon>Ascomycota</taxon>
        <taxon>Saccharomycotina</taxon>
        <taxon>Pichiomycetes</taxon>
        <taxon>Pichiales</taxon>
        <taxon>Pichiaceae</taxon>
        <taxon>Komagataella</taxon>
    </lineage>
</organism>